<evidence type="ECO:0008006" key="3">
    <source>
        <dbReference type="Google" id="ProtNLM"/>
    </source>
</evidence>
<accession>A0ABC8JPK7</accession>
<dbReference type="AlphaFoldDB" id="A0ABC8JPK7"/>
<dbReference type="Proteomes" id="UP001642260">
    <property type="component" value="Unassembled WGS sequence"/>
</dbReference>
<dbReference type="Gene3D" id="3.40.50.720">
    <property type="entry name" value="NAD(P)-binding Rossmann-like Domain"/>
    <property type="match status" value="1"/>
</dbReference>
<name>A0ABC8JPK7_ERUVS</name>
<evidence type="ECO:0000313" key="2">
    <source>
        <dbReference type="Proteomes" id="UP001642260"/>
    </source>
</evidence>
<organism evidence="1 2">
    <name type="scientific">Eruca vesicaria subsp. sativa</name>
    <name type="common">Garden rocket</name>
    <name type="synonym">Eruca sativa</name>
    <dbReference type="NCBI Taxonomy" id="29727"/>
    <lineage>
        <taxon>Eukaryota</taxon>
        <taxon>Viridiplantae</taxon>
        <taxon>Streptophyta</taxon>
        <taxon>Embryophyta</taxon>
        <taxon>Tracheophyta</taxon>
        <taxon>Spermatophyta</taxon>
        <taxon>Magnoliopsida</taxon>
        <taxon>eudicotyledons</taxon>
        <taxon>Gunneridae</taxon>
        <taxon>Pentapetalae</taxon>
        <taxon>rosids</taxon>
        <taxon>malvids</taxon>
        <taxon>Brassicales</taxon>
        <taxon>Brassicaceae</taxon>
        <taxon>Brassiceae</taxon>
        <taxon>Eruca</taxon>
    </lineage>
</organism>
<reference evidence="1 2" key="1">
    <citation type="submission" date="2022-03" db="EMBL/GenBank/DDBJ databases">
        <authorList>
            <person name="Macdonald S."/>
            <person name="Ahmed S."/>
            <person name="Newling K."/>
        </authorList>
    </citation>
    <scope>NUCLEOTIDE SEQUENCE [LARGE SCALE GENOMIC DNA]</scope>
</reference>
<keyword evidence="2" id="KW-1185">Reference proteome</keyword>
<dbReference type="SUPFAM" id="SSF69572">
    <property type="entry name" value="Activating enzymes of the ubiquitin-like proteins"/>
    <property type="match status" value="1"/>
</dbReference>
<evidence type="ECO:0000313" key="1">
    <source>
        <dbReference type="EMBL" id="CAH8334378.1"/>
    </source>
</evidence>
<protein>
    <recommendedName>
        <fullName evidence="3">NEDD8-activating enzyme E1 regulatory subunit</fullName>
    </recommendedName>
</protein>
<dbReference type="EMBL" id="CAKOAT010124932">
    <property type="protein sequence ID" value="CAH8334378.1"/>
    <property type="molecule type" value="Genomic_DNA"/>
</dbReference>
<comment type="caution">
    <text evidence="1">The sequence shown here is derived from an EMBL/GenBank/DDBJ whole genome shotgun (WGS) entry which is preliminary data.</text>
</comment>
<dbReference type="InterPro" id="IPR035985">
    <property type="entry name" value="Ubiquitin-activating_enz"/>
</dbReference>
<proteinExistence type="predicted"/>
<sequence>MQENLSGDLEEDASLLRTTALSLISEMGCDGYELPEALCSEMCRFGAAELHVVAAFVGGIASQEVIKLITKQFVPMLGTYVFNGIDHNSQLLTL</sequence>
<gene>
    <name evidence="1" type="ORF">ERUC_LOCUS13111</name>
</gene>